<dbReference type="NCBIfam" id="TIGR00045">
    <property type="entry name" value="glycerate kinase"/>
    <property type="match status" value="1"/>
</dbReference>
<dbReference type="Pfam" id="PF02595">
    <property type="entry name" value="Gly_kinase"/>
    <property type="match status" value="1"/>
</dbReference>
<dbReference type="STRING" id="1544798.LH29_11505"/>
<protein>
    <submittedName>
        <fullName evidence="5">Glycerate kinase</fullName>
    </submittedName>
</protein>
<keyword evidence="2 4" id="KW-0808">Transferase</keyword>
<accession>A0A0D8J9Q7</accession>
<dbReference type="SUPFAM" id="SSF110738">
    <property type="entry name" value="Glycerate kinase I"/>
    <property type="match status" value="1"/>
</dbReference>
<proteinExistence type="inferred from homology"/>
<keyword evidence="6" id="KW-1185">Reference proteome</keyword>
<dbReference type="InterPro" id="IPR004381">
    <property type="entry name" value="Glycerate_kinase"/>
</dbReference>
<dbReference type="EMBL" id="JRHC01000002">
    <property type="protein sequence ID" value="KJF43710.1"/>
    <property type="molecule type" value="Genomic_DNA"/>
</dbReference>
<dbReference type="InterPro" id="IPR018197">
    <property type="entry name" value="Glycerate_kinase_RE-like"/>
</dbReference>
<reference evidence="5 6" key="1">
    <citation type="submission" date="2014-09" db="EMBL/GenBank/DDBJ databases">
        <title>Draft Genome Sequence of Draconibacterium sp. JN14CK-3.</title>
        <authorList>
            <person name="Dong C."/>
            <person name="Lai Q."/>
            <person name="Shao Z."/>
        </authorList>
    </citation>
    <scope>NUCLEOTIDE SEQUENCE [LARGE SCALE GENOMIC DNA]</scope>
    <source>
        <strain evidence="5 6">JN14CK-3</strain>
    </source>
</reference>
<dbReference type="PANTHER" id="PTHR21599">
    <property type="entry name" value="GLYCERATE KINASE"/>
    <property type="match status" value="1"/>
</dbReference>
<evidence type="ECO:0000256" key="2">
    <source>
        <dbReference type="ARBA" id="ARBA00022679"/>
    </source>
</evidence>
<dbReference type="AlphaFoldDB" id="A0A0D8J9Q7"/>
<evidence type="ECO:0000256" key="3">
    <source>
        <dbReference type="ARBA" id="ARBA00022777"/>
    </source>
</evidence>
<dbReference type="InterPro" id="IPR018193">
    <property type="entry name" value="Glyc_kinase_flavodox-like_fold"/>
</dbReference>
<dbReference type="PIRSF" id="PIRSF006078">
    <property type="entry name" value="GlxK"/>
    <property type="match status" value="1"/>
</dbReference>
<dbReference type="GO" id="GO:0031388">
    <property type="term" value="P:organic acid phosphorylation"/>
    <property type="evidence" value="ECO:0007669"/>
    <property type="project" value="UniProtKB-UniRule"/>
</dbReference>
<evidence type="ECO:0000256" key="1">
    <source>
        <dbReference type="ARBA" id="ARBA00006284"/>
    </source>
</evidence>
<keyword evidence="3 4" id="KW-0418">Kinase</keyword>
<evidence type="ECO:0000313" key="6">
    <source>
        <dbReference type="Proteomes" id="UP000032544"/>
    </source>
</evidence>
<dbReference type="PATRIC" id="fig|1544798.3.peg.2456"/>
<dbReference type="InterPro" id="IPR036129">
    <property type="entry name" value="Glycerate_kinase_sf"/>
</dbReference>
<sequence length="373" mass="40278">MKKIVIAPDKFKGSLTGIEFCDAVERGIKKHIENVTIVKLPLADGGDGTVDALKLYTGGKLISVEVHDSLLRPIQANYLYAEKEKLAFIEMAEASGIRLLKNEELNPLETSTYGTGELILDAIKRGARHIILGIGGSSTNDAGIGMASALGFRFFDAEKKLLEGRGKDLNQLAHIDTSMVNAELRNIKFEVACDVDNPLFGPNGAAHIYAPQKGATKRVVEELDAGLRNFNEKVETQFGKNLQNIAGAGAAGGLGAGCVLFLNAELKSGTELIISIADFDEQVKDADWVVTGEGKFDEQTFSGKVIKGVLDSRTNQQLAVFCGLSELNEQQIKAHKIDYLAEMMEQAADVEDSIKNAGKYLENAAERFAASIK</sequence>
<evidence type="ECO:0000313" key="5">
    <source>
        <dbReference type="EMBL" id="KJF43710.1"/>
    </source>
</evidence>
<name>A0A0D8J9Q7_9BACT</name>
<dbReference type="Gene3D" id="3.90.1510.10">
    <property type="entry name" value="Glycerate kinase, domain 2"/>
    <property type="match status" value="1"/>
</dbReference>
<dbReference type="RefSeq" id="WP_045030216.1">
    <property type="nucleotide sequence ID" value="NZ_JRHC01000002.1"/>
</dbReference>
<dbReference type="PANTHER" id="PTHR21599:SF0">
    <property type="entry name" value="GLYCERATE KINASE"/>
    <property type="match status" value="1"/>
</dbReference>
<dbReference type="GO" id="GO:0008887">
    <property type="term" value="F:glycerate kinase activity"/>
    <property type="evidence" value="ECO:0007669"/>
    <property type="project" value="UniProtKB-UniRule"/>
</dbReference>
<comment type="caution">
    <text evidence="5">The sequence shown here is derived from an EMBL/GenBank/DDBJ whole genome shotgun (WGS) entry which is preliminary data.</text>
</comment>
<dbReference type="OrthoDB" id="9774290at2"/>
<comment type="similarity">
    <text evidence="1 4">Belongs to the glycerate kinase type-1 family.</text>
</comment>
<evidence type="ECO:0000256" key="4">
    <source>
        <dbReference type="PIRNR" id="PIRNR006078"/>
    </source>
</evidence>
<dbReference type="Gene3D" id="3.40.50.10350">
    <property type="entry name" value="Glycerate kinase, domain 1"/>
    <property type="match status" value="1"/>
</dbReference>
<organism evidence="5 6">
    <name type="scientific">Draconibacterium sediminis</name>
    <dbReference type="NCBI Taxonomy" id="1544798"/>
    <lineage>
        <taxon>Bacteria</taxon>
        <taxon>Pseudomonadati</taxon>
        <taxon>Bacteroidota</taxon>
        <taxon>Bacteroidia</taxon>
        <taxon>Marinilabiliales</taxon>
        <taxon>Prolixibacteraceae</taxon>
        <taxon>Draconibacterium</taxon>
    </lineage>
</organism>
<dbReference type="Proteomes" id="UP000032544">
    <property type="component" value="Unassembled WGS sequence"/>
</dbReference>
<gene>
    <name evidence="5" type="ORF">LH29_11505</name>
</gene>